<dbReference type="Proteomes" id="UP000008372">
    <property type="component" value="Unassembled WGS sequence"/>
</dbReference>
<proteinExistence type="predicted"/>
<keyword evidence="2" id="KW-1185">Reference proteome</keyword>
<organism evidence="1 2">
    <name type="scientific">Paraglaciecola agarilytica NO2</name>
    <dbReference type="NCBI Taxonomy" id="1125747"/>
    <lineage>
        <taxon>Bacteria</taxon>
        <taxon>Pseudomonadati</taxon>
        <taxon>Pseudomonadota</taxon>
        <taxon>Gammaproteobacteria</taxon>
        <taxon>Alteromonadales</taxon>
        <taxon>Alteromonadaceae</taxon>
        <taxon>Paraglaciecola</taxon>
    </lineage>
</organism>
<name>A0ABQ0I606_9ALTE</name>
<protein>
    <submittedName>
        <fullName evidence="1">Uncharacterized protein</fullName>
    </submittedName>
</protein>
<sequence>MFNSVNRFRVFGFISVDSHLTAQLCVAKGLCSTFLNILYA</sequence>
<dbReference type="EMBL" id="BAEK01000033">
    <property type="protein sequence ID" value="GAC04801.1"/>
    <property type="molecule type" value="Genomic_DNA"/>
</dbReference>
<evidence type="ECO:0000313" key="2">
    <source>
        <dbReference type="Proteomes" id="UP000008372"/>
    </source>
</evidence>
<comment type="caution">
    <text evidence="1">The sequence shown here is derived from an EMBL/GenBank/DDBJ whole genome shotgun (WGS) entry which is preliminary data.</text>
</comment>
<reference evidence="1 2" key="1">
    <citation type="journal article" date="2014" name="Environ. Microbiol.">
        <title>Comparative genomics of the marine bacterial genus Glaciecola reveals the high degree of genomic diversity and genomic characteristic for cold adaptation.</title>
        <authorList>
            <person name="Qin Q.L."/>
            <person name="Xie B.B."/>
            <person name="Yu Y."/>
            <person name="Shu Y.L."/>
            <person name="Rong J.C."/>
            <person name="Zhang Y.J."/>
            <person name="Zhao D.L."/>
            <person name="Chen X.L."/>
            <person name="Zhang X.Y."/>
            <person name="Chen B."/>
            <person name="Zhou B.C."/>
            <person name="Zhang Y.Z."/>
        </authorList>
    </citation>
    <scope>NUCLEOTIDE SEQUENCE [LARGE SCALE GENOMIC DNA]</scope>
    <source>
        <strain evidence="1 2">NO2</strain>
    </source>
</reference>
<evidence type="ECO:0000313" key="1">
    <source>
        <dbReference type="EMBL" id="GAC04801.1"/>
    </source>
</evidence>
<gene>
    <name evidence="1" type="ORF">GAGA_1946</name>
</gene>
<accession>A0ABQ0I606</accession>